<protein>
    <submittedName>
        <fullName evidence="11">Sucrose transport protein</fullName>
    </submittedName>
</protein>
<comment type="pathway">
    <text evidence="2">Glycan biosynthesis; sucrose metabolism.</text>
</comment>
<dbReference type="Proteomes" id="UP001055439">
    <property type="component" value="Chromosome 8"/>
</dbReference>
<evidence type="ECO:0000256" key="9">
    <source>
        <dbReference type="ARBA" id="ARBA00023136"/>
    </source>
</evidence>
<dbReference type="PANTHER" id="PTHR19432">
    <property type="entry name" value="SUGAR TRANSPORTER"/>
    <property type="match status" value="1"/>
</dbReference>
<dbReference type="GO" id="GO:0005886">
    <property type="term" value="C:plasma membrane"/>
    <property type="evidence" value="ECO:0007669"/>
    <property type="project" value="TreeGrafter"/>
</dbReference>
<keyword evidence="9 10" id="KW-0472">Membrane</keyword>
<feature type="transmembrane region" description="Helical" evidence="10">
    <location>
        <begin position="328"/>
        <end position="349"/>
    </location>
</feature>
<organism evidence="11 12">
    <name type="scientific">Musa troglodytarum</name>
    <name type="common">fe'i banana</name>
    <dbReference type="NCBI Taxonomy" id="320322"/>
    <lineage>
        <taxon>Eukaryota</taxon>
        <taxon>Viridiplantae</taxon>
        <taxon>Streptophyta</taxon>
        <taxon>Embryophyta</taxon>
        <taxon>Tracheophyta</taxon>
        <taxon>Spermatophyta</taxon>
        <taxon>Magnoliopsida</taxon>
        <taxon>Liliopsida</taxon>
        <taxon>Zingiberales</taxon>
        <taxon>Musaceae</taxon>
        <taxon>Musa</taxon>
    </lineage>
</organism>
<keyword evidence="7" id="KW-0769">Symport</keyword>
<accession>A0A9E7L121</accession>
<evidence type="ECO:0000256" key="3">
    <source>
        <dbReference type="ARBA" id="ARBA00007134"/>
    </source>
</evidence>
<dbReference type="Gene3D" id="1.20.1250.20">
    <property type="entry name" value="MFS general substrate transporter like domains"/>
    <property type="match status" value="1"/>
</dbReference>
<dbReference type="EMBL" id="CP097510">
    <property type="protein sequence ID" value="URE34097.1"/>
    <property type="molecule type" value="Genomic_DNA"/>
</dbReference>
<dbReference type="InterPro" id="IPR036259">
    <property type="entry name" value="MFS_trans_sf"/>
</dbReference>
<feature type="transmembrane region" description="Helical" evidence="10">
    <location>
        <begin position="436"/>
        <end position="461"/>
    </location>
</feature>
<keyword evidence="6 10" id="KW-0812">Transmembrane</keyword>
<dbReference type="Pfam" id="PF13347">
    <property type="entry name" value="MFS_2"/>
    <property type="match status" value="1"/>
</dbReference>
<evidence type="ECO:0000256" key="4">
    <source>
        <dbReference type="ARBA" id="ARBA00022448"/>
    </source>
</evidence>
<feature type="transmembrane region" description="Helical" evidence="10">
    <location>
        <begin position="288"/>
        <end position="307"/>
    </location>
</feature>
<evidence type="ECO:0000256" key="1">
    <source>
        <dbReference type="ARBA" id="ARBA00004141"/>
    </source>
</evidence>
<dbReference type="GO" id="GO:0005773">
    <property type="term" value="C:vacuole"/>
    <property type="evidence" value="ECO:0007669"/>
    <property type="project" value="TreeGrafter"/>
</dbReference>
<dbReference type="PANTHER" id="PTHR19432:SF90">
    <property type="entry name" value="SUCROSE TRANSPORT PROTEIN SUC4"/>
    <property type="match status" value="1"/>
</dbReference>
<evidence type="ECO:0000313" key="11">
    <source>
        <dbReference type="EMBL" id="URE34099.1"/>
    </source>
</evidence>
<proteinExistence type="inferred from homology"/>
<evidence type="ECO:0000256" key="5">
    <source>
        <dbReference type="ARBA" id="ARBA00022597"/>
    </source>
</evidence>
<evidence type="ECO:0000256" key="2">
    <source>
        <dbReference type="ARBA" id="ARBA00004914"/>
    </source>
</evidence>
<feature type="transmembrane region" description="Helical" evidence="10">
    <location>
        <begin position="556"/>
        <end position="577"/>
    </location>
</feature>
<feature type="transmembrane region" description="Helical" evidence="10">
    <location>
        <begin position="224"/>
        <end position="244"/>
    </location>
</feature>
<keyword evidence="12" id="KW-1185">Reference proteome</keyword>
<sequence>MPFLPFESIVLRICLGTWGPLRAGLVQLHGRDASRVPFTRRKAFYVPHRGLIGTVQLDQPALIILRMCVAFPVSIGAGDTIMAASCVVGGAGATASVRCRRGIRTGRPKVGPSSSAATVSLAFTLTSDARIAFFRYPFTSACWEERPTEGGERKKRRKRWRQSAGGLRMTALVGGDAATHKVPRRLLLRVVSVACGVQFGWALQLSLLTPYVQELGIPHQWASLVWLCGPLSGLIVQPLVGHLNDRYASPLGRRRPYIAGGAAVIAASVLPIGYSADIGHADLADGGTRYRAIAVYLLGFRLLYVGNSTAQGPCRALLADLTGKDHRYIRVAIAYFSLFMALGNVLGFATGSYSRWFSIFPFTVNTACSINCANLKSAFLLDVVLLMITTTVSVLSAKEIPLSSASGVMDCAGEAQVQLNDGHEAFLWELVGSCRYLMLPIWTVLIVTALTWIGWFPFILFDTDWMGWEMYKGNPNEGQNYQTGERMGAIGLMFKFHCCRLYFSGFGKTLQEVGCWLDLGNCQHFMFLCFLAMLIISSLAKNVAYPEGGLPPDGVVIAALVIFTVLGAPLAMSHIYYSLCNDICMYRTFRAWSGIGHGHFKSGNCDTLGTHIFGKWAIGPIIWGWQFISLCCRRTCSFCERTCGNYWSPLVPFCRTKGSKISILLIRP</sequence>
<dbReference type="AlphaFoldDB" id="A0A9E7L121"/>
<keyword evidence="4" id="KW-0813">Transport</keyword>
<dbReference type="SUPFAM" id="SSF103473">
    <property type="entry name" value="MFS general substrate transporter"/>
    <property type="match status" value="1"/>
</dbReference>
<evidence type="ECO:0000256" key="6">
    <source>
        <dbReference type="ARBA" id="ARBA00022692"/>
    </source>
</evidence>
<keyword evidence="8 10" id="KW-1133">Transmembrane helix</keyword>
<reference evidence="11" key="1">
    <citation type="submission" date="2022-05" db="EMBL/GenBank/DDBJ databases">
        <title>The Musa troglodytarum L. genome provides insights into the mechanism of non-climacteric behaviour and enrichment of carotenoids.</title>
        <authorList>
            <person name="Wang J."/>
        </authorList>
    </citation>
    <scope>NUCLEOTIDE SEQUENCE</scope>
    <source>
        <tissue evidence="11">Leaf</tissue>
    </source>
</reference>
<feature type="transmembrane region" description="Helical" evidence="10">
    <location>
        <begin position="525"/>
        <end position="544"/>
    </location>
</feature>
<name>A0A9E7L121_9LILI</name>
<comment type="similarity">
    <text evidence="3">Belongs to the glycoside-pentoside-hexuronide (GPH) cation symporter transporter (TC 2.A.2.4) family.</text>
</comment>
<dbReference type="OrthoDB" id="28755at2759"/>
<dbReference type="GO" id="GO:0008506">
    <property type="term" value="F:sucrose:proton symporter activity"/>
    <property type="evidence" value="ECO:0007669"/>
    <property type="project" value="TreeGrafter"/>
</dbReference>
<evidence type="ECO:0000256" key="8">
    <source>
        <dbReference type="ARBA" id="ARBA00022989"/>
    </source>
</evidence>
<evidence type="ECO:0000256" key="10">
    <source>
        <dbReference type="SAM" id="Phobius"/>
    </source>
</evidence>
<feature type="transmembrane region" description="Helical" evidence="10">
    <location>
        <begin position="256"/>
        <end position="276"/>
    </location>
</feature>
<keyword evidence="5" id="KW-0762">Sugar transport</keyword>
<comment type="subcellular location">
    <subcellularLocation>
        <location evidence="1">Membrane</location>
        <topology evidence="1">Multi-pass membrane protein</topology>
    </subcellularLocation>
</comment>
<gene>
    <name evidence="11" type="ORF">MUK42_17406</name>
</gene>
<evidence type="ECO:0000256" key="7">
    <source>
        <dbReference type="ARBA" id="ARBA00022847"/>
    </source>
</evidence>
<evidence type="ECO:0000313" key="12">
    <source>
        <dbReference type="Proteomes" id="UP001055439"/>
    </source>
</evidence>
<dbReference type="EMBL" id="CP097510">
    <property type="protein sequence ID" value="URE34099.1"/>
    <property type="molecule type" value="Genomic_DNA"/>
</dbReference>
<feature type="transmembrane region" description="Helical" evidence="10">
    <location>
        <begin position="186"/>
        <end position="204"/>
    </location>
</feature>